<name>A0A9Q3E0S9_9BASI</name>
<gene>
    <name evidence="7" type="ORF">O181_048922</name>
</gene>
<keyword evidence="2 6" id="KW-0812">Transmembrane</keyword>
<evidence type="ECO:0000256" key="4">
    <source>
        <dbReference type="ARBA" id="ARBA00023136"/>
    </source>
</evidence>
<dbReference type="Gene3D" id="1.20.1280.290">
    <property type="match status" value="2"/>
</dbReference>
<dbReference type="AlphaFoldDB" id="A0A9Q3E0S9"/>
<feature type="compositionally biased region" description="Basic and acidic residues" evidence="5">
    <location>
        <begin position="425"/>
        <end position="434"/>
    </location>
</feature>
<dbReference type="Proteomes" id="UP000765509">
    <property type="component" value="Unassembled WGS sequence"/>
</dbReference>
<feature type="region of interest" description="Disordered" evidence="5">
    <location>
        <begin position="173"/>
        <end position="233"/>
    </location>
</feature>
<comment type="subcellular location">
    <subcellularLocation>
        <location evidence="1">Membrane</location>
        <topology evidence="1">Multi-pass membrane protein</topology>
    </subcellularLocation>
</comment>
<keyword evidence="8" id="KW-1185">Reference proteome</keyword>
<feature type="transmembrane region" description="Helical" evidence="6">
    <location>
        <begin position="304"/>
        <end position="324"/>
    </location>
</feature>
<dbReference type="GO" id="GO:0016020">
    <property type="term" value="C:membrane"/>
    <property type="evidence" value="ECO:0007669"/>
    <property type="project" value="UniProtKB-SubCell"/>
</dbReference>
<keyword evidence="3 6" id="KW-1133">Transmembrane helix</keyword>
<dbReference type="InterPro" id="IPR036259">
    <property type="entry name" value="MFS_trans_sf"/>
</dbReference>
<dbReference type="SUPFAM" id="SSF103473">
    <property type="entry name" value="MFS general substrate transporter"/>
    <property type="match status" value="1"/>
</dbReference>
<organism evidence="7 8">
    <name type="scientific">Austropuccinia psidii MF-1</name>
    <dbReference type="NCBI Taxonomy" id="1389203"/>
    <lineage>
        <taxon>Eukaryota</taxon>
        <taxon>Fungi</taxon>
        <taxon>Dikarya</taxon>
        <taxon>Basidiomycota</taxon>
        <taxon>Pucciniomycotina</taxon>
        <taxon>Pucciniomycetes</taxon>
        <taxon>Pucciniales</taxon>
        <taxon>Sphaerophragmiaceae</taxon>
        <taxon>Austropuccinia</taxon>
    </lineage>
</organism>
<evidence type="ECO:0000256" key="2">
    <source>
        <dbReference type="ARBA" id="ARBA00022692"/>
    </source>
</evidence>
<sequence>MSVLNSNSIILIFNNYPSATSSSSCRFSHNPTNLYLSLFIIIGLLISYLPQHIRIISSRSSQGISPWFLLLGSTSTTSSLVNLLTLQWGVIKCCNQLSFLNCLESLLGIIQVFLQFLCFNLILILSLIYFPPDEKYVRVLPVEARDCNPSALELATNYSSQLLSKFLLKKRKTRSSSARRDQLHDNSKFSSSNQAVPSSSTSHPDLPSRSDSFSSIDSTITDSSDSSSFHPSDVLPPSATRFTPLTLSKEYTISLVLTFVVLIHFIFSAFITFFLLLLLPKATVGEPSGTPPSHSGQHPNVRLLRIWATCSGILSMLLAGCQYIPQIFTTYSLKRVGSLSTLMMSLQTPGSFLFAYSLAILPGVNWTAWIVYMVSGILQGILLIMCLIWKSRQESNGIDDWGRPLRLSETSENLAESEGVVIRDGTRFKSRSERSPLLGLNHQQRRK</sequence>
<dbReference type="OrthoDB" id="19344at2759"/>
<proteinExistence type="predicted"/>
<evidence type="ECO:0000313" key="8">
    <source>
        <dbReference type="Proteomes" id="UP000765509"/>
    </source>
</evidence>
<evidence type="ECO:0000256" key="1">
    <source>
        <dbReference type="ARBA" id="ARBA00004141"/>
    </source>
</evidence>
<feature type="compositionally biased region" description="Polar residues" evidence="5">
    <location>
        <begin position="188"/>
        <end position="203"/>
    </location>
</feature>
<feature type="transmembrane region" description="Helical" evidence="6">
    <location>
        <begin position="251"/>
        <end position="279"/>
    </location>
</feature>
<feature type="region of interest" description="Disordered" evidence="5">
    <location>
        <begin position="425"/>
        <end position="447"/>
    </location>
</feature>
<feature type="transmembrane region" description="Helical" evidence="6">
    <location>
        <begin position="336"/>
        <end position="360"/>
    </location>
</feature>
<keyword evidence="4 6" id="KW-0472">Membrane</keyword>
<evidence type="ECO:0000313" key="7">
    <source>
        <dbReference type="EMBL" id="MBW0509207.1"/>
    </source>
</evidence>
<feature type="transmembrane region" description="Helical" evidence="6">
    <location>
        <begin position="67"/>
        <end position="86"/>
    </location>
</feature>
<dbReference type="SMART" id="SM00679">
    <property type="entry name" value="CTNS"/>
    <property type="match status" value="2"/>
</dbReference>
<dbReference type="PANTHER" id="PTHR16201">
    <property type="entry name" value="SEVEN TRANSMEMBRANE PROTEIN 1-RELATED"/>
    <property type="match status" value="1"/>
</dbReference>
<dbReference type="PANTHER" id="PTHR16201:SF11">
    <property type="entry name" value="PQ-LOOP REPEAT-CONTAINING PROTEIN"/>
    <property type="match status" value="1"/>
</dbReference>
<feature type="transmembrane region" description="Helical" evidence="6">
    <location>
        <begin position="34"/>
        <end position="55"/>
    </location>
</feature>
<evidence type="ECO:0000256" key="3">
    <source>
        <dbReference type="ARBA" id="ARBA00022989"/>
    </source>
</evidence>
<comment type="caution">
    <text evidence="7">The sequence shown here is derived from an EMBL/GenBank/DDBJ whole genome shotgun (WGS) entry which is preliminary data.</text>
</comment>
<feature type="transmembrane region" description="Helical" evidence="6">
    <location>
        <begin position="106"/>
        <end position="130"/>
    </location>
</feature>
<feature type="transmembrane region" description="Helical" evidence="6">
    <location>
        <begin position="366"/>
        <end position="389"/>
    </location>
</feature>
<feature type="compositionally biased region" description="Basic and acidic residues" evidence="5">
    <location>
        <begin position="178"/>
        <end position="187"/>
    </location>
</feature>
<dbReference type="InterPro" id="IPR006603">
    <property type="entry name" value="PQ-loop_rpt"/>
</dbReference>
<accession>A0A9Q3E0S9</accession>
<dbReference type="InterPro" id="IPR051415">
    <property type="entry name" value="LAAT-1"/>
</dbReference>
<protein>
    <recommendedName>
        <fullName evidence="9">PQ loop repeat protein</fullName>
    </recommendedName>
</protein>
<feature type="compositionally biased region" description="Low complexity" evidence="5">
    <location>
        <begin position="207"/>
        <end position="233"/>
    </location>
</feature>
<dbReference type="Pfam" id="PF04193">
    <property type="entry name" value="PQ-loop"/>
    <property type="match status" value="2"/>
</dbReference>
<evidence type="ECO:0000256" key="5">
    <source>
        <dbReference type="SAM" id="MobiDB-lite"/>
    </source>
</evidence>
<reference evidence="7" key="1">
    <citation type="submission" date="2021-03" db="EMBL/GenBank/DDBJ databases">
        <title>Draft genome sequence of rust myrtle Austropuccinia psidii MF-1, a brazilian biotype.</title>
        <authorList>
            <person name="Quecine M.C."/>
            <person name="Pachon D.M.R."/>
            <person name="Bonatelli M.L."/>
            <person name="Correr F.H."/>
            <person name="Franceschini L.M."/>
            <person name="Leite T.F."/>
            <person name="Margarido G.R.A."/>
            <person name="Almeida C.A."/>
            <person name="Ferrarezi J.A."/>
            <person name="Labate C.A."/>
        </authorList>
    </citation>
    <scope>NUCLEOTIDE SEQUENCE</scope>
    <source>
        <strain evidence="7">MF-1</strain>
    </source>
</reference>
<dbReference type="EMBL" id="AVOT02020823">
    <property type="protein sequence ID" value="MBW0509207.1"/>
    <property type="molecule type" value="Genomic_DNA"/>
</dbReference>
<evidence type="ECO:0008006" key="9">
    <source>
        <dbReference type="Google" id="ProtNLM"/>
    </source>
</evidence>
<evidence type="ECO:0000256" key="6">
    <source>
        <dbReference type="SAM" id="Phobius"/>
    </source>
</evidence>